<protein>
    <submittedName>
        <fullName evidence="7">Predicted protein</fullName>
    </submittedName>
</protein>
<keyword evidence="2" id="KW-0547">Nucleotide-binding</keyword>
<dbReference type="SUPFAM" id="SSF52540">
    <property type="entry name" value="P-loop containing nucleoside triphosphate hydrolases"/>
    <property type="match status" value="1"/>
</dbReference>
<keyword evidence="3" id="KW-0342">GTP-binding</keyword>
<evidence type="ECO:0000256" key="1">
    <source>
        <dbReference type="ARBA" id="ARBA00022723"/>
    </source>
</evidence>
<dbReference type="PROSITE" id="PS51882">
    <property type="entry name" value="G_ALPHA"/>
    <property type="match status" value="1"/>
</dbReference>
<dbReference type="EMBL" id="GG738927">
    <property type="protein sequence ID" value="EFC36684.1"/>
    <property type="molecule type" value="Genomic_DNA"/>
</dbReference>
<dbReference type="STRING" id="5762.D2W2Q1"/>
<dbReference type="OrthoDB" id="5817230at2759"/>
<reference evidence="7 8" key="1">
    <citation type="journal article" date="2010" name="Cell">
        <title>The genome of Naegleria gruberi illuminates early eukaryotic versatility.</title>
        <authorList>
            <person name="Fritz-Laylin L.K."/>
            <person name="Prochnik S.E."/>
            <person name="Ginger M.L."/>
            <person name="Dacks J.B."/>
            <person name="Carpenter M.L."/>
            <person name="Field M.C."/>
            <person name="Kuo A."/>
            <person name="Paredez A."/>
            <person name="Chapman J."/>
            <person name="Pham J."/>
            <person name="Shu S."/>
            <person name="Neupane R."/>
            <person name="Cipriano M."/>
            <person name="Mancuso J."/>
            <person name="Tu H."/>
            <person name="Salamov A."/>
            <person name="Lindquist E."/>
            <person name="Shapiro H."/>
            <person name="Lucas S."/>
            <person name="Grigoriev I.V."/>
            <person name="Cande W.Z."/>
            <person name="Fulton C."/>
            <person name="Rokhsar D.S."/>
            <person name="Dawson S.C."/>
        </authorList>
    </citation>
    <scope>NUCLEOTIDE SEQUENCE [LARGE SCALE GENOMIC DNA]</scope>
    <source>
        <strain evidence="7 8">NEG-M</strain>
    </source>
</reference>
<dbReference type="Proteomes" id="UP000006671">
    <property type="component" value="Unassembled WGS sequence"/>
</dbReference>
<dbReference type="Gene3D" id="1.10.400.10">
    <property type="entry name" value="GI Alpha 1, domain 2-like"/>
    <property type="match status" value="1"/>
</dbReference>
<dbReference type="GO" id="GO:0005834">
    <property type="term" value="C:heterotrimeric G-protein complex"/>
    <property type="evidence" value="ECO:0007669"/>
    <property type="project" value="TreeGrafter"/>
</dbReference>
<dbReference type="InterPro" id="IPR027417">
    <property type="entry name" value="P-loop_NTPase"/>
</dbReference>
<gene>
    <name evidence="7" type="ORF">NAEGRDRAFT_75669</name>
</gene>
<evidence type="ECO:0000256" key="4">
    <source>
        <dbReference type="ARBA" id="ARBA00023224"/>
    </source>
</evidence>
<keyword evidence="8" id="KW-1185">Reference proteome</keyword>
<dbReference type="GO" id="GO:0007188">
    <property type="term" value="P:adenylate cyclase-modulating G protein-coupled receptor signaling pathway"/>
    <property type="evidence" value="ECO:0007669"/>
    <property type="project" value="TreeGrafter"/>
</dbReference>
<feature type="compositionally biased region" description="Polar residues" evidence="6">
    <location>
        <begin position="20"/>
        <end position="29"/>
    </location>
</feature>
<dbReference type="GO" id="GO:0005525">
    <property type="term" value="F:GTP binding"/>
    <property type="evidence" value="ECO:0007669"/>
    <property type="project" value="UniProtKB-KW"/>
</dbReference>
<name>D2W2Q1_NAEGR</name>
<dbReference type="InterPro" id="IPR011025">
    <property type="entry name" value="GproteinA_insert"/>
</dbReference>
<evidence type="ECO:0000256" key="6">
    <source>
        <dbReference type="SAM" id="MobiDB-lite"/>
    </source>
</evidence>
<feature type="binding site" evidence="5">
    <location>
        <position position="214"/>
    </location>
    <ligand>
        <name>Mg(2+)</name>
        <dbReference type="ChEBI" id="CHEBI:18420"/>
    </ligand>
</feature>
<dbReference type="KEGG" id="ngr:NAEGRDRAFT_75669"/>
<dbReference type="GO" id="GO:0005737">
    <property type="term" value="C:cytoplasm"/>
    <property type="evidence" value="ECO:0007669"/>
    <property type="project" value="TreeGrafter"/>
</dbReference>
<feature type="region of interest" description="Disordered" evidence="6">
    <location>
        <begin position="1"/>
        <end position="29"/>
    </location>
</feature>
<dbReference type="eggNOG" id="KOG0082">
    <property type="taxonomic scope" value="Eukaryota"/>
</dbReference>
<dbReference type="Gene3D" id="3.40.50.300">
    <property type="entry name" value="P-loop containing nucleotide triphosphate hydrolases"/>
    <property type="match status" value="1"/>
</dbReference>
<dbReference type="GO" id="GO:0003924">
    <property type="term" value="F:GTPase activity"/>
    <property type="evidence" value="ECO:0007669"/>
    <property type="project" value="InterPro"/>
</dbReference>
<organism evidence="8">
    <name type="scientific">Naegleria gruberi</name>
    <name type="common">Amoeba</name>
    <dbReference type="NCBI Taxonomy" id="5762"/>
    <lineage>
        <taxon>Eukaryota</taxon>
        <taxon>Discoba</taxon>
        <taxon>Heterolobosea</taxon>
        <taxon>Tetramitia</taxon>
        <taxon>Eutetramitia</taxon>
        <taxon>Vahlkampfiidae</taxon>
        <taxon>Naegleria</taxon>
    </lineage>
</organism>
<feature type="compositionally biased region" description="Low complexity" evidence="6">
    <location>
        <begin position="1"/>
        <end position="11"/>
    </location>
</feature>
<dbReference type="GO" id="GO:0001664">
    <property type="term" value="F:G protein-coupled receptor binding"/>
    <property type="evidence" value="ECO:0007669"/>
    <property type="project" value="TreeGrafter"/>
</dbReference>
<keyword evidence="5" id="KW-0460">Magnesium</keyword>
<evidence type="ECO:0000256" key="5">
    <source>
        <dbReference type="PIRSR" id="PIRSR601019-2"/>
    </source>
</evidence>
<dbReference type="VEuPathDB" id="AmoebaDB:NAEGRDRAFT_75669"/>
<keyword evidence="4" id="KW-0807">Transducer</keyword>
<sequence length="325" mass="38433">MGAQQSHPIPNNHHHQQQQLPSDATNQQQPIRRKIGEGCSLFGTANSGKSTLYYLAKHILRKEWFYSSKIEFEHDLQYACCSMMGKLWSILEESERKQMKGLILERFESTLDKIEEIIRIKDWDLFDSFPQVSNFDFCELLIHVWKIPNMRELYEIRWNEISLNISQYCNEHKNSINLHSRLNLQMLENLPEFLENIENPNESFLPLTWCYECTNSSKQFEFRYGYFRDVGGARTERRTWMQSLASMPETIFLVISLSEIDQYLAEDDSQTLRIQDTKRMFKFMNSIPELMDTRKIVLFTKPDILIKKLQKGVTVNLGNSFQNET</sequence>
<dbReference type="GO" id="GO:0046872">
    <property type="term" value="F:metal ion binding"/>
    <property type="evidence" value="ECO:0007669"/>
    <property type="project" value="UniProtKB-KW"/>
</dbReference>
<dbReference type="InterPro" id="IPR001019">
    <property type="entry name" value="Gprotein_alpha_su"/>
</dbReference>
<dbReference type="PRINTS" id="PR00318">
    <property type="entry name" value="GPROTEINA"/>
</dbReference>
<dbReference type="InParanoid" id="D2W2Q1"/>
<dbReference type="Pfam" id="PF00503">
    <property type="entry name" value="G-alpha"/>
    <property type="match status" value="1"/>
</dbReference>
<evidence type="ECO:0000313" key="7">
    <source>
        <dbReference type="EMBL" id="EFC36684.1"/>
    </source>
</evidence>
<evidence type="ECO:0000256" key="2">
    <source>
        <dbReference type="ARBA" id="ARBA00022741"/>
    </source>
</evidence>
<dbReference type="PANTHER" id="PTHR10218:SF302">
    <property type="entry name" value="GUANINE NUCLEOTIDE-BINDING PROTEIN ALPHA-5 SUBUNIT"/>
    <property type="match status" value="1"/>
</dbReference>
<dbReference type="GeneID" id="8860745"/>
<dbReference type="GO" id="GO:0031683">
    <property type="term" value="F:G-protein beta/gamma-subunit complex binding"/>
    <property type="evidence" value="ECO:0007669"/>
    <property type="project" value="InterPro"/>
</dbReference>
<dbReference type="RefSeq" id="XP_002669428.1">
    <property type="nucleotide sequence ID" value="XM_002669382.1"/>
</dbReference>
<dbReference type="AlphaFoldDB" id="D2W2Q1"/>
<dbReference type="PANTHER" id="PTHR10218">
    <property type="entry name" value="GTP-BINDING PROTEIN ALPHA SUBUNIT"/>
    <property type="match status" value="1"/>
</dbReference>
<evidence type="ECO:0000313" key="8">
    <source>
        <dbReference type="Proteomes" id="UP000006671"/>
    </source>
</evidence>
<proteinExistence type="predicted"/>
<keyword evidence="1 5" id="KW-0479">Metal-binding</keyword>
<accession>D2W2Q1</accession>
<evidence type="ECO:0000256" key="3">
    <source>
        <dbReference type="ARBA" id="ARBA00023134"/>
    </source>
</evidence>